<reference evidence="2" key="1">
    <citation type="journal article" date="2022" name="Mol. Ecol. Resour.">
        <title>The genomes of chicory, endive, great burdock and yacon provide insights into Asteraceae palaeo-polyploidization history and plant inulin production.</title>
        <authorList>
            <person name="Fan W."/>
            <person name="Wang S."/>
            <person name="Wang H."/>
            <person name="Wang A."/>
            <person name="Jiang F."/>
            <person name="Liu H."/>
            <person name="Zhao H."/>
            <person name="Xu D."/>
            <person name="Zhang Y."/>
        </authorList>
    </citation>
    <scope>NUCLEOTIDE SEQUENCE [LARGE SCALE GENOMIC DNA]</scope>
    <source>
        <strain evidence="2">cv. Yunnan</strain>
    </source>
</reference>
<dbReference type="EMBL" id="CM042018">
    <property type="protein sequence ID" value="KAI3828145.1"/>
    <property type="molecule type" value="Genomic_DNA"/>
</dbReference>
<gene>
    <name evidence="1" type="ORF">L1987_02242</name>
</gene>
<organism evidence="1 2">
    <name type="scientific">Smallanthus sonchifolius</name>
    <dbReference type="NCBI Taxonomy" id="185202"/>
    <lineage>
        <taxon>Eukaryota</taxon>
        <taxon>Viridiplantae</taxon>
        <taxon>Streptophyta</taxon>
        <taxon>Embryophyta</taxon>
        <taxon>Tracheophyta</taxon>
        <taxon>Spermatophyta</taxon>
        <taxon>Magnoliopsida</taxon>
        <taxon>eudicotyledons</taxon>
        <taxon>Gunneridae</taxon>
        <taxon>Pentapetalae</taxon>
        <taxon>asterids</taxon>
        <taxon>campanulids</taxon>
        <taxon>Asterales</taxon>
        <taxon>Asteraceae</taxon>
        <taxon>Asteroideae</taxon>
        <taxon>Heliantheae alliance</taxon>
        <taxon>Millerieae</taxon>
        <taxon>Smallanthus</taxon>
    </lineage>
</organism>
<dbReference type="Proteomes" id="UP001056120">
    <property type="component" value="Linkage Group LG01"/>
</dbReference>
<name>A0ACB9K7G8_9ASTR</name>
<evidence type="ECO:0000313" key="2">
    <source>
        <dbReference type="Proteomes" id="UP001056120"/>
    </source>
</evidence>
<keyword evidence="2" id="KW-1185">Reference proteome</keyword>
<protein>
    <submittedName>
        <fullName evidence="1">Uncharacterized protein</fullName>
    </submittedName>
</protein>
<comment type="caution">
    <text evidence="1">The sequence shown here is derived from an EMBL/GenBank/DDBJ whole genome shotgun (WGS) entry which is preliminary data.</text>
</comment>
<proteinExistence type="predicted"/>
<evidence type="ECO:0000313" key="1">
    <source>
        <dbReference type="EMBL" id="KAI3828145.1"/>
    </source>
</evidence>
<sequence>MLIDKRLSYLLLLVCDEAKHLSWAGERFKVVTIDGILLTKAGGTSGGMEASPIYTWQYFIGLKKKKEGLEAELQEFGSIREMQLKESEASGKISGLEKKIQYAEIKKKNMEKLFVCFYLLPRLPIVAEAADRQGSSFGSGTTCRFK</sequence>
<accession>A0ACB9K7G8</accession>
<reference evidence="1 2" key="2">
    <citation type="journal article" date="2022" name="Mol. Ecol. Resour.">
        <title>The genomes of chicory, endive, great burdock and yacon provide insights into Asteraceae paleo-polyploidization history and plant inulin production.</title>
        <authorList>
            <person name="Fan W."/>
            <person name="Wang S."/>
            <person name="Wang H."/>
            <person name="Wang A."/>
            <person name="Jiang F."/>
            <person name="Liu H."/>
            <person name="Zhao H."/>
            <person name="Xu D."/>
            <person name="Zhang Y."/>
        </authorList>
    </citation>
    <scope>NUCLEOTIDE SEQUENCE [LARGE SCALE GENOMIC DNA]</scope>
    <source>
        <strain evidence="2">cv. Yunnan</strain>
        <tissue evidence="1">Leaves</tissue>
    </source>
</reference>